<dbReference type="InterPro" id="IPR031583">
    <property type="entry name" value="PelD_GGDEF"/>
</dbReference>
<dbReference type="InterPro" id="IPR038367">
    <property type="entry name" value="PelD_GGDEF_sf"/>
</dbReference>
<dbReference type="Gene3D" id="3.30.70.2880">
    <property type="match status" value="1"/>
</dbReference>
<proteinExistence type="predicted"/>
<keyword evidence="1" id="KW-0812">Transmembrane</keyword>
<feature type="transmembrane region" description="Helical" evidence="1">
    <location>
        <begin position="52"/>
        <end position="85"/>
    </location>
</feature>
<feature type="domain" description="PelD GGDEF" evidence="2">
    <location>
        <begin position="325"/>
        <end position="425"/>
    </location>
</feature>
<dbReference type="Proteomes" id="UP000265903">
    <property type="component" value="Unassembled WGS sequence"/>
</dbReference>
<dbReference type="Pfam" id="PF16963">
    <property type="entry name" value="PelD_GGDEF"/>
    <property type="match status" value="1"/>
</dbReference>
<dbReference type="OrthoDB" id="5442761at2"/>
<evidence type="ECO:0000313" key="4">
    <source>
        <dbReference type="Proteomes" id="UP000265903"/>
    </source>
</evidence>
<keyword evidence="1" id="KW-1133">Transmembrane helix</keyword>
<evidence type="ECO:0000256" key="1">
    <source>
        <dbReference type="SAM" id="Phobius"/>
    </source>
</evidence>
<name>A0A3M2RBQ5_9GAMM</name>
<feature type="transmembrane region" description="Helical" evidence="1">
    <location>
        <begin position="97"/>
        <end position="114"/>
    </location>
</feature>
<keyword evidence="1" id="KW-0472">Membrane</keyword>
<accession>A0A3M2RBQ5</accession>
<evidence type="ECO:0000313" key="3">
    <source>
        <dbReference type="EMBL" id="RMJ02711.1"/>
    </source>
</evidence>
<dbReference type="InterPro" id="IPR029016">
    <property type="entry name" value="GAF-like_dom_sf"/>
</dbReference>
<dbReference type="RefSeq" id="WP_114334944.1">
    <property type="nucleotide sequence ID" value="NZ_QMDL01000003.1"/>
</dbReference>
<sequence length="444" mass="49811">MIKSDVYGDLSLSSKETAAWVKWLETILMTLLFLAVGIWLNPENPLFIGETFPWPVLAALGAGLRYGFMMALVSSALMFTGAALMYRAGVVPGDQLPYTWGVGILATSLLAGEFRDYWDRRIEKLVAANQYRHVRLEEFTRNFYLLKVSHDRLEQQLAGNSNSLREALRRLYSEISHARGTGLNAETGALIMRLLVRYGQLQVAAIYPIHAGELVKEPVATVGNSGRLNPDDPLLVHALEQRTLVSVHTEYRDNRGDLDTHLLLALPLIDSEQHMIGVVAVEAMPFFSFQPKTLRLLAIMAGHMTDMLLEHSQVSGQAQADWRHFLFQLARVNSDARDHNLPSTLVHFDFNSAASANHVHQMIQQMRRGLDVITQPPEAEDTQIVVLLPLTDELGAAAYLQRLADAVQQQSGRYLESFARIQQLPLGKKTNPTEWLERQQKEPA</sequence>
<dbReference type="AlphaFoldDB" id="A0A3M2RBQ5"/>
<dbReference type="EMBL" id="QMDL01000003">
    <property type="protein sequence ID" value="RMJ02711.1"/>
    <property type="molecule type" value="Genomic_DNA"/>
</dbReference>
<protein>
    <recommendedName>
        <fullName evidence="2">PelD GGDEF domain-containing protein</fullName>
    </recommendedName>
</protein>
<comment type="caution">
    <text evidence="3">The sequence shown here is derived from an EMBL/GenBank/DDBJ whole genome shotgun (WGS) entry which is preliminary data.</text>
</comment>
<reference evidence="3 4" key="1">
    <citation type="submission" date="2018-08" db="EMBL/GenBank/DDBJ databases">
        <title>Whole Genome Sequence of the Moderate Halophilic Marine Bacterium Marinobacter litoralis Sw-45.</title>
        <authorList>
            <person name="Musa H."/>
        </authorList>
    </citation>
    <scope>NUCLEOTIDE SEQUENCE [LARGE SCALE GENOMIC DNA]</scope>
    <source>
        <strain evidence="3 4">Sw-45</strain>
    </source>
</reference>
<evidence type="ECO:0000259" key="2">
    <source>
        <dbReference type="Pfam" id="PF16963"/>
    </source>
</evidence>
<dbReference type="Gene3D" id="3.30.450.40">
    <property type="match status" value="1"/>
</dbReference>
<keyword evidence="4" id="KW-1185">Reference proteome</keyword>
<organism evidence="3 4">
    <name type="scientific">Marinobacter litoralis</name>
    <dbReference type="NCBI Taxonomy" id="187981"/>
    <lineage>
        <taxon>Bacteria</taxon>
        <taxon>Pseudomonadati</taxon>
        <taxon>Pseudomonadota</taxon>
        <taxon>Gammaproteobacteria</taxon>
        <taxon>Pseudomonadales</taxon>
        <taxon>Marinobacteraceae</taxon>
        <taxon>Marinobacter</taxon>
    </lineage>
</organism>
<dbReference type="SUPFAM" id="SSF55781">
    <property type="entry name" value="GAF domain-like"/>
    <property type="match status" value="1"/>
</dbReference>
<gene>
    <name evidence="3" type="ORF">DOQ08_02175</name>
</gene>
<feature type="transmembrane region" description="Helical" evidence="1">
    <location>
        <begin position="20"/>
        <end position="40"/>
    </location>
</feature>